<dbReference type="GO" id="GO:0016989">
    <property type="term" value="F:sigma factor antagonist activity"/>
    <property type="evidence" value="ECO:0007669"/>
    <property type="project" value="TreeGrafter"/>
</dbReference>
<keyword evidence="1" id="KW-0472">Membrane</keyword>
<proteinExistence type="predicted"/>
<dbReference type="PANTHER" id="PTHR30273">
    <property type="entry name" value="PERIPLASMIC SIGNAL SENSOR AND SIGMA FACTOR ACTIVATOR FECR-RELATED"/>
    <property type="match status" value="1"/>
</dbReference>
<keyword evidence="5" id="KW-1185">Reference proteome</keyword>
<dbReference type="Pfam" id="PF04773">
    <property type="entry name" value="FecR"/>
    <property type="match status" value="1"/>
</dbReference>
<accession>A0A5K7S909</accession>
<dbReference type="EMBL" id="AP018694">
    <property type="protein sequence ID" value="BBE17794.1"/>
    <property type="molecule type" value="Genomic_DNA"/>
</dbReference>
<dbReference type="Pfam" id="PF16344">
    <property type="entry name" value="FecR_C"/>
    <property type="match status" value="1"/>
</dbReference>
<protein>
    <submittedName>
        <fullName evidence="4">Anti-sigma factor</fullName>
    </submittedName>
</protein>
<feature type="transmembrane region" description="Helical" evidence="1">
    <location>
        <begin position="93"/>
        <end position="115"/>
    </location>
</feature>
<dbReference type="AlphaFoldDB" id="A0A5K7S909"/>
<evidence type="ECO:0000259" key="3">
    <source>
        <dbReference type="Pfam" id="PF16344"/>
    </source>
</evidence>
<keyword evidence="1" id="KW-0812">Transmembrane</keyword>
<feature type="domain" description="FecR protein" evidence="2">
    <location>
        <begin position="132"/>
        <end position="221"/>
    </location>
</feature>
<organism evidence="4 5">
    <name type="scientific">Aquipluma nitroreducens</name>
    <dbReference type="NCBI Taxonomy" id="2010828"/>
    <lineage>
        <taxon>Bacteria</taxon>
        <taxon>Pseudomonadati</taxon>
        <taxon>Bacteroidota</taxon>
        <taxon>Bacteroidia</taxon>
        <taxon>Marinilabiliales</taxon>
        <taxon>Prolixibacteraceae</taxon>
        <taxon>Aquipluma</taxon>
    </lineage>
</organism>
<evidence type="ECO:0000256" key="1">
    <source>
        <dbReference type="SAM" id="Phobius"/>
    </source>
</evidence>
<dbReference type="PIRSF" id="PIRSF018266">
    <property type="entry name" value="FecR"/>
    <property type="match status" value="1"/>
</dbReference>
<dbReference type="RefSeq" id="WP_318350765.1">
    <property type="nucleotide sequence ID" value="NZ_AP018694.1"/>
</dbReference>
<dbReference type="KEGG" id="anf:AQPE_1951"/>
<dbReference type="FunFam" id="2.60.120.1440:FF:000001">
    <property type="entry name" value="Putative anti-sigma factor"/>
    <property type="match status" value="1"/>
</dbReference>
<evidence type="ECO:0000313" key="4">
    <source>
        <dbReference type="EMBL" id="BBE17794.1"/>
    </source>
</evidence>
<dbReference type="Gene3D" id="3.55.50.30">
    <property type="match status" value="1"/>
</dbReference>
<evidence type="ECO:0000313" key="5">
    <source>
        <dbReference type="Proteomes" id="UP001193389"/>
    </source>
</evidence>
<dbReference type="PANTHER" id="PTHR30273:SF2">
    <property type="entry name" value="PROTEIN FECR"/>
    <property type="match status" value="1"/>
</dbReference>
<reference evidence="4" key="1">
    <citation type="journal article" date="2020" name="Int. J. Syst. Evol. Microbiol.">
        <title>Aquipluma nitroreducens gen. nov. sp. nov., a novel facultatively anaerobic bacterium isolated from a freshwater lake.</title>
        <authorList>
            <person name="Watanabe M."/>
            <person name="Kojima H."/>
            <person name="Fukui M."/>
        </authorList>
    </citation>
    <scope>NUCLEOTIDE SEQUENCE</scope>
    <source>
        <strain evidence="4">MeG22</strain>
    </source>
</reference>
<gene>
    <name evidence="4" type="ORF">AQPE_1951</name>
</gene>
<dbReference type="Proteomes" id="UP001193389">
    <property type="component" value="Chromosome"/>
</dbReference>
<dbReference type="InterPro" id="IPR032508">
    <property type="entry name" value="FecR_C"/>
</dbReference>
<keyword evidence="1" id="KW-1133">Transmembrane helix</keyword>
<sequence length="377" mass="43236">MKNTEFSNIEFKGLLEKFQSGKSNPEELRQLEEMFFDAEISEGIKSAMLNEIRDFETAGSETDTDYDRLFQSIQKIISDHKSNTRSLNLRLNFMRIAAIIVMAFVFGGTLSYFIFNSDKTTSGSFCEVTAPLGSTSEIVLPDSSKVWLNAGSKIKYSTTYNQKNRLIYLEGEGYFIVAKNKEIPFIVDAYGFEVKAVGTEFNVKAYKSDPTVETTMVEGKVTLQHSTESILKGVYLTPNQKATFYKKEESLTVEVIKKLQEKKEELNYIPEHRLVIAPRIDPKAIVSWKENRLIIEREQLGTLAEILSRKYNFNFEFKSEDIKRISFSGTLEDETLQQVMNVIKISSPIDYEIVGKTVIIEQNEARMSEFKKLYKQK</sequence>
<feature type="domain" description="Protein FecR C-terminal" evidence="3">
    <location>
        <begin position="293"/>
        <end position="360"/>
    </location>
</feature>
<evidence type="ECO:0000259" key="2">
    <source>
        <dbReference type="Pfam" id="PF04773"/>
    </source>
</evidence>
<dbReference type="InterPro" id="IPR012373">
    <property type="entry name" value="Ferrdict_sens_TM"/>
</dbReference>
<name>A0A5K7S909_9BACT</name>
<dbReference type="Gene3D" id="2.60.120.1440">
    <property type="match status" value="1"/>
</dbReference>
<dbReference type="InterPro" id="IPR006860">
    <property type="entry name" value="FecR"/>
</dbReference>